<dbReference type="PANTHER" id="PTHR43798:SF31">
    <property type="entry name" value="AB HYDROLASE SUPERFAMILY PROTEIN YCLE"/>
    <property type="match status" value="1"/>
</dbReference>
<evidence type="ECO:0000313" key="3">
    <source>
        <dbReference type="EMBL" id="MBM2354417.1"/>
    </source>
</evidence>
<reference evidence="3" key="1">
    <citation type="submission" date="2021-01" db="EMBL/GenBank/DDBJ databases">
        <title>Diatom-associated Roseobacters Show Island Model of Population Structure.</title>
        <authorList>
            <person name="Qu L."/>
            <person name="Feng X."/>
            <person name="Chen Y."/>
            <person name="Li L."/>
            <person name="Wang X."/>
            <person name="Hu Z."/>
            <person name="Wang H."/>
            <person name="Luo H."/>
        </authorList>
    </citation>
    <scope>NUCLEOTIDE SEQUENCE</scope>
    <source>
        <strain evidence="3">SM26-45</strain>
    </source>
</reference>
<dbReference type="InterPro" id="IPR050266">
    <property type="entry name" value="AB_hydrolase_sf"/>
</dbReference>
<gene>
    <name evidence="3" type="ORF">JQX14_07700</name>
</gene>
<name>A0A9Q2RZR4_9RHOB</name>
<dbReference type="Pfam" id="PF00561">
    <property type="entry name" value="Abhydrolase_1"/>
    <property type="match status" value="1"/>
</dbReference>
<dbReference type="RefSeq" id="WP_231033441.1">
    <property type="nucleotide sequence ID" value="NZ_JAJNGX010000004.1"/>
</dbReference>
<dbReference type="EMBL" id="JAFBWN010000004">
    <property type="protein sequence ID" value="MBM2354417.1"/>
    <property type="molecule type" value="Genomic_DNA"/>
</dbReference>
<dbReference type="PRINTS" id="PR00111">
    <property type="entry name" value="ABHYDROLASE"/>
</dbReference>
<dbReference type="SUPFAM" id="SSF53474">
    <property type="entry name" value="alpha/beta-Hydrolases"/>
    <property type="match status" value="1"/>
</dbReference>
<evidence type="ECO:0000313" key="4">
    <source>
        <dbReference type="Proteomes" id="UP000809337"/>
    </source>
</evidence>
<dbReference type="GO" id="GO:0016020">
    <property type="term" value="C:membrane"/>
    <property type="evidence" value="ECO:0007669"/>
    <property type="project" value="TreeGrafter"/>
</dbReference>
<keyword evidence="1 3" id="KW-0378">Hydrolase</keyword>
<dbReference type="Gene3D" id="3.40.50.1820">
    <property type="entry name" value="alpha/beta hydrolase"/>
    <property type="match status" value="1"/>
</dbReference>
<dbReference type="InterPro" id="IPR029058">
    <property type="entry name" value="AB_hydrolase_fold"/>
</dbReference>
<proteinExistence type="predicted"/>
<dbReference type="Proteomes" id="UP000809337">
    <property type="component" value="Unassembled WGS sequence"/>
</dbReference>
<organism evidence="3 4">
    <name type="scientific">Pseudosulfitobacter pseudonitzschiae</name>
    <dbReference type="NCBI Taxonomy" id="1402135"/>
    <lineage>
        <taxon>Bacteria</taxon>
        <taxon>Pseudomonadati</taxon>
        <taxon>Pseudomonadota</taxon>
        <taxon>Alphaproteobacteria</taxon>
        <taxon>Rhodobacterales</taxon>
        <taxon>Roseobacteraceae</taxon>
        <taxon>Pseudosulfitobacter</taxon>
    </lineage>
</organism>
<feature type="domain" description="AB hydrolase-1" evidence="2">
    <location>
        <begin position="25"/>
        <end position="245"/>
    </location>
</feature>
<evidence type="ECO:0000259" key="2">
    <source>
        <dbReference type="Pfam" id="PF00561"/>
    </source>
</evidence>
<protein>
    <submittedName>
        <fullName evidence="3">Alpha/beta hydrolase</fullName>
    </submittedName>
</protein>
<sequence>MTLKILPPSEGLGAVAYREQGQGDPLVLIHGVGMQSAAWWPQMDDLARTHRVIALDMPGHGASDPLARGSTLADFVTWLHRVLNRLGLRRVSLAGHSMGALIAGGFAVSHPEMVARVALLNGVFRRDREMRAAVEARAKVIDEGDFDTITPLRRWFGDGQANADACAQVEGWLRSVDPSAYATAYAAFASGDATYADEFSDIACPLLALTGQDDPNSTPAMSRAMAEVAPKGRAAVIEGHRHMVNLTAADVVNREMRDWLATKDELEGTS</sequence>
<dbReference type="PANTHER" id="PTHR43798">
    <property type="entry name" value="MONOACYLGLYCEROL LIPASE"/>
    <property type="match status" value="1"/>
</dbReference>
<accession>A0A9Q2RZR4</accession>
<dbReference type="InterPro" id="IPR000073">
    <property type="entry name" value="AB_hydrolase_1"/>
</dbReference>
<dbReference type="GO" id="GO:0016787">
    <property type="term" value="F:hydrolase activity"/>
    <property type="evidence" value="ECO:0007669"/>
    <property type="project" value="UniProtKB-KW"/>
</dbReference>
<evidence type="ECO:0000256" key="1">
    <source>
        <dbReference type="ARBA" id="ARBA00022801"/>
    </source>
</evidence>
<dbReference type="AlphaFoldDB" id="A0A9Q2RZR4"/>
<comment type="caution">
    <text evidence="3">The sequence shown here is derived from an EMBL/GenBank/DDBJ whole genome shotgun (WGS) entry which is preliminary data.</text>
</comment>